<dbReference type="AlphaFoldDB" id="A0AAV4CHL3"/>
<feature type="non-terminal residue" evidence="1">
    <location>
        <position position="1"/>
    </location>
</feature>
<gene>
    <name evidence="1" type="ORF">PoB_005883600</name>
</gene>
<name>A0AAV4CHL3_9GAST</name>
<evidence type="ECO:0000313" key="1">
    <source>
        <dbReference type="EMBL" id="GFO32331.1"/>
    </source>
</evidence>
<accession>A0AAV4CHL3</accession>
<protein>
    <submittedName>
        <fullName evidence="1">Uncharacterized protein</fullName>
    </submittedName>
</protein>
<comment type="caution">
    <text evidence="1">The sequence shown here is derived from an EMBL/GenBank/DDBJ whole genome shotgun (WGS) entry which is preliminary data.</text>
</comment>
<keyword evidence="2" id="KW-1185">Reference proteome</keyword>
<dbReference type="Proteomes" id="UP000735302">
    <property type="component" value="Unassembled WGS sequence"/>
</dbReference>
<organism evidence="1 2">
    <name type="scientific">Plakobranchus ocellatus</name>
    <dbReference type="NCBI Taxonomy" id="259542"/>
    <lineage>
        <taxon>Eukaryota</taxon>
        <taxon>Metazoa</taxon>
        <taxon>Spiralia</taxon>
        <taxon>Lophotrochozoa</taxon>
        <taxon>Mollusca</taxon>
        <taxon>Gastropoda</taxon>
        <taxon>Heterobranchia</taxon>
        <taxon>Euthyneura</taxon>
        <taxon>Panpulmonata</taxon>
        <taxon>Sacoglossa</taxon>
        <taxon>Placobranchoidea</taxon>
        <taxon>Plakobranchidae</taxon>
        <taxon>Plakobranchus</taxon>
    </lineage>
</organism>
<evidence type="ECO:0000313" key="2">
    <source>
        <dbReference type="Proteomes" id="UP000735302"/>
    </source>
</evidence>
<sequence>DCLTRRRKNYWSELFNILGDSLVLDPSGAKFNRKSRRLHRFALLDRELIFFKRVRTGWERCLCS</sequence>
<reference evidence="1 2" key="1">
    <citation type="journal article" date="2021" name="Elife">
        <title>Chloroplast acquisition without the gene transfer in kleptoplastic sea slugs, Plakobranchus ocellatus.</title>
        <authorList>
            <person name="Maeda T."/>
            <person name="Takahashi S."/>
            <person name="Yoshida T."/>
            <person name="Shimamura S."/>
            <person name="Takaki Y."/>
            <person name="Nagai Y."/>
            <person name="Toyoda A."/>
            <person name="Suzuki Y."/>
            <person name="Arimoto A."/>
            <person name="Ishii H."/>
            <person name="Satoh N."/>
            <person name="Nishiyama T."/>
            <person name="Hasebe M."/>
            <person name="Maruyama T."/>
            <person name="Minagawa J."/>
            <person name="Obokata J."/>
            <person name="Shigenobu S."/>
        </authorList>
    </citation>
    <scope>NUCLEOTIDE SEQUENCE [LARGE SCALE GENOMIC DNA]</scope>
</reference>
<dbReference type="EMBL" id="BLXT01006592">
    <property type="protein sequence ID" value="GFO32331.1"/>
    <property type="molecule type" value="Genomic_DNA"/>
</dbReference>
<proteinExistence type="predicted"/>